<dbReference type="GO" id="GO:0005524">
    <property type="term" value="F:ATP binding"/>
    <property type="evidence" value="ECO:0007669"/>
    <property type="project" value="UniProtKB-KW"/>
</dbReference>
<evidence type="ECO:0000256" key="3">
    <source>
        <dbReference type="ARBA" id="ARBA00022840"/>
    </source>
</evidence>
<evidence type="ECO:0000256" key="2">
    <source>
        <dbReference type="ARBA" id="ARBA00022741"/>
    </source>
</evidence>
<evidence type="ECO:0000313" key="5">
    <source>
        <dbReference type="EMBL" id="OQD46636.1"/>
    </source>
</evidence>
<dbReference type="GO" id="GO:0043758">
    <property type="term" value="F:acetate-CoA ligase (ADP-forming) activity"/>
    <property type="evidence" value="ECO:0007669"/>
    <property type="project" value="InterPro"/>
</dbReference>
<organism evidence="5 6">
    <name type="scientific">Candidatus Brocadia sapporoensis</name>
    <dbReference type="NCBI Taxonomy" id="392547"/>
    <lineage>
        <taxon>Bacteria</taxon>
        <taxon>Pseudomonadati</taxon>
        <taxon>Planctomycetota</taxon>
        <taxon>Candidatus Brocadiia</taxon>
        <taxon>Candidatus Brocadiales</taxon>
        <taxon>Candidatus Brocadiaceae</taxon>
        <taxon>Candidatus Brocadia</taxon>
    </lineage>
</organism>
<protein>
    <recommendedName>
        <fullName evidence="4">CoA-binding domain-containing protein</fullName>
    </recommendedName>
</protein>
<dbReference type="Pfam" id="PF13607">
    <property type="entry name" value="Succ_CoA_lig"/>
    <property type="match status" value="1"/>
</dbReference>
<dbReference type="PANTHER" id="PTHR43334">
    <property type="entry name" value="ACETATE--COA LIGASE [ADP-FORMING]"/>
    <property type="match status" value="1"/>
</dbReference>
<accession>A0A1V6M2U0</accession>
<keyword evidence="2" id="KW-0547">Nucleotide-binding</keyword>
<dbReference type="Pfam" id="PF19045">
    <property type="entry name" value="Ligase_CoA_2"/>
    <property type="match status" value="1"/>
</dbReference>
<evidence type="ECO:0000256" key="1">
    <source>
        <dbReference type="ARBA" id="ARBA00022598"/>
    </source>
</evidence>
<dbReference type="Pfam" id="PF13380">
    <property type="entry name" value="CoA_binding_2"/>
    <property type="match status" value="1"/>
</dbReference>
<evidence type="ECO:0000313" key="6">
    <source>
        <dbReference type="Proteomes" id="UP000242219"/>
    </source>
</evidence>
<dbReference type="Gene3D" id="3.40.50.261">
    <property type="entry name" value="Succinyl-CoA synthetase domains"/>
    <property type="match status" value="2"/>
</dbReference>
<evidence type="ECO:0000259" key="4">
    <source>
        <dbReference type="SMART" id="SM00881"/>
    </source>
</evidence>
<dbReference type="InterPro" id="IPR032875">
    <property type="entry name" value="Succ_CoA_lig_flav_dom"/>
</dbReference>
<name>A0A1V6M2U0_9BACT</name>
<dbReference type="InterPro" id="IPR003781">
    <property type="entry name" value="CoA-bd"/>
</dbReference>
<dbReference type="Proteomes" id="UP000242219">
    <property type="component" value="Unassembled WGS sequence"/>
</dbReference>
<reference evidence="5 6" key="1">
    <citation type="journal article" date="2016" name="Genome Announc.">
        <title>Draft Genome Sequence of the Anaerobic Ammonium-Oxidizing Bacterium 'Candidatus Brocadia sp. 40'.</title>
        <authorList>
            <person name="Ali M."/>
            <person name="Haroon M.F."/>
            <person name="Narita Y."/>
            <person name="Zhang L."/>
            <person name="Rangel Shaw D."/>
            <person name="Okabe S."/>
            <person name="Saikaly P.E."/>
        </authorList>
    </citation>
    <scope>NUCLEOTIDE SEQUENCE [LARGE SCALE GENOMIC DNA]</scope>
    <source>
        <strain evidence="5 6">40</strain>
    </source>
</reference>
<dbReference type="SUPFAM" id="SSF51735">
    <property type="entry name" value="NAD(P)-binding Rossmann-fold domains"/>
    <property type="match status" value="1"/>
</dbReference>
<dbReference type="SUPFAM" id="SSF52210">
    <property type="entry name" value="Succinyl-CoA synthetase domains"/>
    <property type="match status" value="2"/>
</dbReference>
<feature type="domain" description="CoA-binding" evidence="4">
    <location>
        <begin position="4"/>
        <end position="99"/>
    </location>
</feature>
<dbReference type="EMBL" id="MJUW02000026">
    <property type="protein sequence ID" value="OQD46636.1"/>
    <property type="molecule type" value="Genomic_DNA"/>
</dbReference>
<dbReference type="InterPro" id="IPR036291">
    <property type="entry name" value="NAD(P)-bd_dom_sf"/>
</dbReference>
<dbReference type="InterPro" id="IPR043938">
    <property type="entry name" value="Ligase_CoA_dom"/>
</dbReference>
<dbReference type="InterPro" id="IPR016102">
    <property type="entry name" value="Succinyl-CoA_synth-like"/>
</dbReference>
<keyword evidence="6" id="KW-1185">Reference proteome</keyword>
<proteinExistence type="predicted"/>
<keyword evidence="3" id="KW-0067">ATP-binding</keyword>
<gene>
    <name evidence="5" type="ORF">BIY37_02315</name>
</gene>
<dbReference type="AlphaFoldDB" id="A0A1V6M2U0"/>
<dbReference type="RefSeq" id="WP_070066234.1">
    <property type="nucleotide sequence ID" value="NZ_MJUW02000026.1"/>
</dbReference>
<dbReference type="InterPro" id="IPR051538">
    <property type="entry name" value="Acyl-CoA_Synth/Transferase"/>
</dbReference>
<sequence>MEVFFNPSSVAIVGATEKPGSLPGIILKNLLDMGFQGKIYPVNPKYKTIFGLPCFPSIPDIPNEVALTVIAIPASFVLEVVRQQAQKQIRHAIIISAGFREMGVEGIEMEEYIKRVACENGIRILGPNCLGVLDNYANFTTSFLSWERVSYPKKGSLSILSQSGAFAIALLDLASQEGLGIAKMVNYGNRLDVGESTLLPFLQNDIHTRVIAIYMESVDHGRKFIEAAKSCSEKKPIIALKVGKGAAGIAAARSHTGAIAGNYAIYRAAFLKSGIIEANGLEEFIDGVKALSMQNPPKGNRILIVTNGGGFGVIVADHCSESGLEVPIPSTQLKERLRSNLSAFYVVNNPVDLTGSACDRDYHMALTACMLESDEYDAAIIIPLMAPQGMTTKVVDLVTDTMKRSGKPAVICTVGGAFTLRIKQLFEDREFPVYPSPERSVKAMSILLRRRILQEGLNRGNYTKAKVTKSDWQ</sequence>
<dbReference type="PANTHER" id="PTHR43334:SF2">
    <property type="entry name" value="ACETATE--COA LIGASE [ADP-FORMING]"/>
    <property type="match status" value="1"/>
</dbReference>
<dbReference type="SMART" id="SM00881">
    <property type="entry name" value="CoA_binding"/>
    <property type="match status" value="1"/>
</dbReference>
<dbReference type="Gene3D" id="3.40.50.720">
    <property type="entry name" value="NAD(P)-binding Rossmann-like Domain"/>
    <property type="match status" value="1"/>
</dbReference>
<comment type="caution">
    <text evidence="5">The sequence shown here is derived from an EMBL/GenBank/DDBJ whole genome shotgun (WGS) entry which is preliminary data.</text>
</comment>
<keyword evidence="1" id="KW-0436">Ligase</keyword>